<evidence type="ECO:0000313" key="10">
    <source>
        <dbReference type="Proteomes" id="UP001642406"/>
    </source>
</evidence>
<evidence type="ECO:0000256" key="6">
    <source>
        <dbReference type="SAM" id="Phobius"/>
    </source>
</evidence>
<dbReference type="InterPro" id="IPR045851">
    <property type="entry name" value="AMP-bd_C_sf"/>
</dbReference>
<evidence type="ECO:0000259" key="7">
    <source>
        <dbReference type="Pfam" id="PF00501"/>
    </source>
</evidence>
<reference evidence="9 10" key="1">
    <citation type="submission" date="2024-01" db="EMBL/GenBank/DDBJ databases">
        <authorList>
            <person name="Allen C."/>
            <person name="Tagirdzhanova G."/>
        </authorList>
    </citation>
    <scope>NUCLEOTIDE SEQUENCE [LARGE SCALE GENOMIC DNA]</scope>
</reference>
<comment type="caution">
    <text evidence="9">The sequence shown here is derived from an EMBL/GenBank/DDBJ whole genome shotgun (WGS) entry which is preliminary data.</text>
</comment>
<dbReference type="Proteomes" id="UP001642406">
    <property type="component" value="Unassembled WGS sequence"/>
</dbReference>
<sequence>MPVPLTVSVPAAAAGLAYLNARSSFWYDVLMIKSVLPALLTMAWRRRKGTMSIFYKLEENALSSSTANLPFLLFGDKSYTYAEAYDKALRYGSWWKETMGVKKNDVVAINYMNSDTFIFLWMGLWAIGAKPAFINYNLRDQALIHCIETAKSKLMIVDPEVVEALTPSLREALSDVRVEVFSDLVKAQADTSKATRYPDEELYDDKAESPAMLIFTSGTTGLPKAAVVSWAKMISTGNFARGWINLKKGDIYYTCMPLYHSSAYVRKFKATAIQYVGETCRYLLAAPTQVDPVTGEDLDRAHSVRVALGNGLRPDVWNRFKDRFGIEAIAEFYGATEGTLATFNLSRNDFTMGAVGRNGWLYDLAIGRNVAHVVMDWSTEMPVRDSATGFCQRSKRGEPGELIFRLPEENIEERFQGYYGNKKATESKIMRSVFRKGDAWFRTGDVMLRDSEGRTFFHDRIGDTFRWKSENVSTTEVAHVVGLHPEVLEANVYGITLPGHDGRAGCVAIVLKGPPTPQLLQSLARHNKKGLPRYALPLFLRFVQDTSEHTTGTNKQQKHILREQGADPDKTGSDKVFWLKNSEYIPFERSDWENLQRGQIKL</sequence>
<dbReference type="SUPFAM" id="SSF56801">
    <property type="entry name" value="Acetyl-CoA synthetase-like"/>
    <property type="match status" value="1"/>
</dbReference>
<dbReference type="Pfam" id="PF00501">
    <property type="entry name" value="AMP-binding"/>
    <property type="match status" value="2"/>
</dbReference>
<gene>
    <name evidence="9" type="primary">FAT1</name>
    <name evidence="9" type="ORF">SBRCBS47491_003533</name>
</gene>
<keyword evidence="4" id="KW-0067">ATP-binding</keyword>
<accession>A0ABP0BG18</accession>
<feature type="domain" description="AMP-dependent synthetase/ligase" evidence="7">
    <location>
        <begin position="264"/>
        <end position="407"/>
    </location>
</feature>
<evidence type="ECO:0000256" key="4">
    <source>
        <dbReference type="ARBA" id="ARBA00022840"/>
    </source>
</evidence>
<feature type="domain" description="AMP-binding enzyme C-terminal" evidence="8">
    <location>
        <begin position="476"/>
        <end position="548"/>
    </location>
</feature>
<keyword evidence="2" id="KW-0436">Ligase</keyword>
<dbReference type="PROSITE" id="PS00455">
    <property type="entry name" value="AMP_BINDING"/>
    <property type="match status" value="1"/>
</dbReference>
<keyword evidence="6" id="KW-0812">Transmembrane</keyword>
<keyword evidence="10" id="KW-1185">Reference proteome</keyword>
<feature type="domain" description="AMP-dependent synthetase/ligase" evidence="7">
    <location>
        <begin position="66"/>
        <end position="263"/>
    </location>
</feature>
<dbReference type="InterPro" id="IPR042099">
    <property type="entry name" value="ANL_N_sf"/>
</dbReference>
<dbReference type="InterPro" id="IPR020845">
    <property type="entry name" value="AMP-binding_CS"/>
</dbReference>
<dbReference type="Gene3D" id="3.40.50.12780">
    <property type="entry name" value="N-terminal domain of ligase-like"/>
    <property type="match status" value="2"/>
</dbReference>
<dbReference type="PANTHER" id="PTHR43107">
    <property type="entry name" value="LONG-CHAIN FATTY ACID TRANSPORT PROTEIN"/>
    <property type="match status" value="1"/>
</dbReference>
<comment type="similarity">
    <text evidence="1">Belongs to the ATP-dependent AMP-binding enzyme family.</text>
</comment>
<evidence type="ECO:0000256" key="1">
    <source>
        <dbReference type="ARBA" id="ARBA00006432"/>
    </source>
</evidence>
<evidence type="ECO:0000256" key="3">
    <source>
        <dbReference type="ARBA" id="ARBA00022741"/>
    </source>
</evidence>
<feature type="transmembrane region" description="Helical" evidence="6">
    <location>
        <begin position="25"/>
        <end position="44"/>
    </location>
</feature>
<evidence type="ECO:0000313" key="9">
    <source>
        <dbReference type="EMBL" id="CAK7218524.1"/>
    </source>
</evidence>
<dbReference type="Pfam" id="PF13193">
    <property type="entry name" value="AMP-binding_C"/>
    <property type="match status" value="1"/>
</dbReference>
<feature type="region of interest" description="Disordered" evidence="5">
    <location>
        <begin position="549"/>
        <end position="573"/>
    </location>
</feature>
<feature type="compositionally biased region" description="Basic and acidic residues" evidence="5">
    <location>
        <begin position="560"/>
        <end position="573"/>
    </location>
</feature>
<dbReference type="InterPro" id="IPR000873">
    <property type="entry name" value="AMP-dep_synth/lig_dom"/>
</dbReference>
<organism evidence="9 10">
    <name type="scientific">Sporothrix bragantina</name>
    <dbReference type="NCBI Taxonomy" id="671064"/>
    <lineage>
        <taxon>Eukaryota</taxon>
        <taxon>Fungi</taxon>
        <taxon>Dikarya</taxon>
        <taxon>Ascomycota</taxon>
        <taxon>Pezizomycotina</taxon>
        <taxon>Sordariomycetes</taxon>
        <taxon>Sordariomycetidae</taxon>
        <taxon>Ophiostomatales</taxon>
        <taxon>Ophiostomataceae</taxon>
        <taxon>Sporothrix</taxon>
    </lineage>
</organism>
<protein>
    <submittedName>
        <fullName evidence="9">Long-chain fatty acid transporter fat1</fullName>
    </submittedName>
</protein>
<keyword evidence="6" id="KW-1133">Transmembrane helix</keyword>
<dbReference type="EMBL" id="CAWUHC010000024">
    <property type="protein sequence ID" value="CAK7218524.1"/>
    <property type="molecule type" value="Genomic_DNA"/>
</dbReference>
<evidence type="ECO:0000256" key="5">
    <source>
        <dbReference type="SAM" id="MobiDB-lite"/>
    </source>
</evidence>
<name>A0ABP0BG18_9PEZI</name>
<proteinExistence type="inferred from homology"/>
<dbReference type="InterPro" id="IPR025110">
    <property type="entry name" value="AMP-bd_C"/>
</dbReference>
<keyword evidence="3" id="KW-0547">Nucleotide-binding</keyword>
<keyword evidence="6" id="KW-0472">Membrane</keyword>
<evidence type="ECO:0000259" key="8">
    <source>
        <dbReference type="Pfam" id="PF13193"/>
    </source>
</evidence>
<dbReference type="Gene3D" id="3.30.300.30">
    <property type="match status" value="1"/>
</dbReference>
<dbReference type="PANTHER" id="PTHR43107:SF15">
    <property type="entry name" value="FATTY ACID TRANSPORT PROTEIN 3, ISOFORM A"/>
    <property type="match status" value="1"/>
</dbReference>
<evidence type="ECO:0000256" key="2">
    <source>
        <dbReference type="ARBA" id="ARBA00022598"/>
    </source>
</evidence>